<proteinExistence type="inferred from homology"/>
<evidence type="ECO:0000256" key="1">
    <source>
        <dbReference type="ARBA" id="ARBA00005941"/>
    </source>
</evidence>
<accession>A0A5B9D8A1</accession>
<dbReference type="Pfam" id="PF01880">
    <property type="entry name" value="Desulfoferrodox"/>
    <property type="match status" value="1"/>
</dbReference>
<evidence type="ECO:0000256" key="4">
    <source>
        <dbReference type="ARBA" id="ARBA00022982"/>
    </source>
</evidence>
<keyword evidence="5" id="KW-0408">Iron</keyword>
<feature type="domain" description="Desulfoferrodoxin ferrous iron-binding" evidence="6">
    <location>
        <begin position="40"/>
        <end position="123"/>
    </location>
</feature>
<sequence length="124" mass="14146">MDIYKCKHCDEAWDKIFEGTACEEAGCACEDMTQLEEKTADFKNEKHVPFVEKSENGIKVIVGKAALHPMVTDHWITMIEVIDGSMVYRKYLNPGDAPEAEFPIHNVNVKAREYCNKHGLWANQ</sequence>
<dbReference type="EMBL" id="CP042905">
    <property type="protein sequence ID" value="QEE15283.1"/>
    <property type="molecule type" value="Genomic_DNA"/>
</dbReference>
<dbReference type="KEGG" id="psyt:DSAG12_01108"/>
<dbReference type="GeneID" id="41329105"/>
<evidence type="ECO:0000313" key="7">
    <source>
        <dbReference type="EMBL" id="QEE15283.1"/>
    </source>
</evidence>
<protein>
    <submittedName>
        <fullName evidence="7">Desulfoferrodoxin family protein</fullName>
    </submittedName>
</protein>
<dbReference type="InterPro" id="IPR036073">
    <property type="entry name" value="Desulfoferrodoxin_Fe-bd_dom_sf"/>
</dbReference>
<dbReference type="GO" id="GO:0050605">
    <property type="term" value="F:superoxide reductase activity"/>
    <property type="evidence" value="ECO:0007669"/>
    <property type="project" value="UniProtKB-EC"/>
</dbReference>
<dbReference type="AlphaFoldDB" id="A0A5B9D8A1"/>
<keyword evidence="8" id="KW-1185">Reference proteome</keyword>
<name>A0A5B9D8A1_9ARCH</name>
<evidence type="ECO:0000256" key="5">
    <source>
        <dbReference type="ARBA" id="ARBA00023004"/>
    </source>
</evidence>
<dbReference type="PANTHER" id="PTHR36541:SF1">
    <property type="entry name" value="SUPEROXIDE REDUCTASE-RELATED"/>
    <property type="match status" value="1"/>
</dbReference>
<dbReference type="Proteomes" id="UP000321408">
    <property type="component" value="Chromosome"/>
</dbReference>
<dbReference type="NCBIfam" id="TIGR00332">
    <property type="entry name" value="neela_ferrous"/>
    <property type="match status" value="1"/>
</dbReference>
<keyword evidence="2" id="KW-0813">Transport</keyword>
<keyword evidence="3" id="KW-0479">Metal-binding</keyword>
<evidence type="ECO:0000256" key="2">
    <source>
        <dbReference type="ARBA" id="ARBA00022448"/>
    </source>
</evidence>
<comment type="similarity">
    <text evidence="1">Belongs to the desulfoferrodoxin family.</text>
</comment>
<dbReference type="Gene3D" id="2.60.40.730">
    <property type="entry name" value="SOR catalytic domain"/>
    <property type="match status" value="1"/>
</dbReference>
<organism evidence="7 8">
    <name type="scientific">Promethearchaeum syntrophicum</name>
    <dbReference type="NCBI Taxonomy" id="2594042"/>
    <lineage>
        <taxon>Archaea</taxon>
        <taxon>Promethearchaeati</taxon>
        <taxon>Promethearchaeota</taxon>
        <taxon>Promethearchaeia</taxon>
        <taxon>Promethearchaeales</taxon>
        <taxon>Promethearchaeaceae</taxon>
        <taxon>Promethearchaeum</taxon>
    </lineage>
</organism>
<dbReference type="RefSeq" id="WP_147662198.1">
    <property type="nucleotide sequence ID" value="NZ_CP042905.2"/>
</dbReference>
<dbReference type="InterPro" id="IPR002742">
    <property type="entry name" value="Desulfoferrodoxin_Fe-bd_dom"/>
</dbReference>
<dbReference type="InterPro" id="IPR051233">
    <property type="entry name" value="Desulfoferrodoxin_SOR"/>
</dbReference>
<dbReference type="SUPFAM" id="SSF49367">
    <property type="entry name" value="Superoxide reductase-like"/>
    <property type="match status" value="1"/>
</dbReference>
<dbReference type="PANTHER" id="PTHR36541">
    <property type="entry name" value="SUPEROXIDE REDUCTASE-RELATED"/>
    <property type="match status" value="1"/>
</dbReference>
<reference evidence="7 8" key="1">
    <citation type="journal article" date="2020" name="Nature">
        <title>Isolation of an archaeon at the prokaryote-eukaryote interface.</title>
        <authorList>
            <person name="Imachi H."/>
            <person name="Nobu M.K."/>
            <person name="Nakahara N."/>
            <person name="Morono Y."/>
            <person name="Ogawara M."/>
            <person name="Takaki Y."/>
            <person name="Takano Y."/>
            <person name="Uematsu K."/>
            <person name="Ikuta T."/>
            <person name="Ito M."/>
            <person name="Matsui Y."/>
            <person name="Miyazaki M."/>
            <person name="Murata K."/>
            <person name="Saito Y."/>
            <person name="Sakai S."/>
            <person name="Song C."/>
            <person name="Tasumi E."/>
            <person name="Yamanaka Y."/>
            <person name="Yamaguchi T."/>
            <person name="Kamagata Y."/>
            <person name="Tamaki H."/>
            <person name="Takai K."/>
        </authorList>
    </citation>
    <scope>NUCLEOTIDE SEQUENCE [LARGE SCALE GENOMIC DNA]</scope>
    <source>
        <strain evidence="7 8">MK-D1</strain>
    </source>
</reference>
<evidence type="ECO:0000256" key="3">
    <source>
        <dbReference type="ARBA" id="ARBA00022723"/>
    </source>
</evidence>
<evidence type="ECO:0000313" key="8">
    <source>
        <dbReference type="Proteomes" id="UP000321408"/>
    </source>
</evidence>
<reference evidence="7 8" key="2">
    <citation type="journal article" date="2024" name="Int. J. Syst. Evol. Microbiol.">
        <title>Promethearchaeum syntrophicum gen. nov., sp. nov., an anaerobic, obligately syntrophic archaeon, the first isolate of the lineage 'Asgard' archaea, and proposal of the new archaeal phylum Promethearchaeota phyl. nov. and kingdom Promethearchaeati regn. nov.</title>
        <authorList>
            <person name="Imachi H."/>
            <person name="Nobu M.K."/>
            <person name="Kato S."/>
            <person name="Takaki Y."/>
            <person name="Miyazaki M."/>
            <person name="Miyata M."/>
            <person name="Ogawara M."/>
            <person name="Saito Y."/>
            <person name="Sakai S."/>
            <person name="Tahara Y.O."/>
            <person name="Takano Y."/>
            <person name="Tasumi E."/>
            <person name="Uematsu K."/>
            <person name="Yoshimura T."/>
            <person name="Itoh T."/>
            <person name="Ohkuma M."/>
            <person name="Takai K."/>
        </authorList>
    </citation>
    <scope>NUCLEOTIDE SEQUENCE [LARGE SCALE GENOMIC DNA]</scope>
    <source>
        <strain evidence="7 8">MK-D1</strain>
    </source>
</reference>
<dbReference type="GO" id="GO:0005506">
    <property type="term" value="F:iron ion binding"/>
    <property type="evidence" value="ECO:0007669"/>
    <property type="project" value="InterPro"/>
</dbReference>
<dbReference type="OrthoDB" id="30725at2157"/>
<evidence type="ECO:0000259" key="6">
    <source>
        <dbReference type="Pfam" id="PF01880"/>
    </source>
</evidence>
<keyword evidence="4" id="KW-0249">Electron transport</keyword>
<gene>
    <name evidence="7" type="ORF">DSAG12_01108</name>
</gene>